<reference evidence="8 9" key="1">
    <citation type="submission" date="2019-02" db="EMBL/GenBank/DDBJ databases">
        <authorList>
            <person name="Li Y."/>
        </authorList>
    </citation>
    <scope>NUCLEOTIDE SEQUENCE [LARGE SCALE GENOMIC DNA]</scope>
    <source>
        <strain evidence="8 9">3-7</strain>
    </source>
</reference>
<keyword evidence="5" id="KW-0804">Transcription</keyword>
<dbReference type="EMBL" id="SGIS01000008">
    <property type="protein sequence ID" value="RZF65240.1"/>
    <property type="molecule type" value="Genomic_DNA"/>
</dbReference>
<keyword evidence="3" id="KW-0731">Sigma factor</keyword>
<dbReference type="InterPro" id="IPR013249">
    <property type="entry name" value="RNA_pol_sigma70_r4_t2"/>
</dbReference>
<dbReference type="NCBIfam" id="TIGR02937">
    <property type="entry name" value="sigma70-ECF"/>
    <property type="match status" value="1"/>
</dbReference>
<gene>
    <name evidence="8" type="ORF">EWE75_07485</name>
</gene>
<accession>A0A4Q6XXS9</accession>
<sequence length="168" mass="18771">MMAALSGNGGAYNRLLTEVGAWLQRYYARRLPASHVDDVVQEALVAIHLKRHTYEPERPFRAWMTGIARYKWIDRLRSNNRDRSDPIEGLEVPIEDHASEVSGRMDVQKLLTQLKPAQADVIRLVKVEGYTIQEASAATGQSIALVKVNIHRGIARLASAIDGDQDIA</sequence>
<keyword evidence="4" id="KW-0238">DNA-binding</keyword>
<comment type="similarity">
    <text evidence="1">Belongs to the sigma-70 factor family. ECF subfamily.</text>
</comment>
<evidence type="ECO:0000259" key="7">
    <source>
        <dbReference type="Pfam" id="PF08281"/>
    </source>
</evidence>
<dbReference type="Gene3D" id="1.10.10.10">
    <property type="entry name" value="Winged helix-like DNA-binding domain superfamily/Winged helix DNA-binding domain"/>
    <property type="match status" value="1"/>
</dbReference>
<evidence type="ECO:0000259" key="6">
    <source>
        <dbReference type="Pfam" id="PF04542"/>
    </source>
</evidence>
<feature type="domain" description="RNA polymerase sigma factor 70 region 4 type 2" evidence="7">
    <location>
        <begin position="105"/>
        <end position="157"/>
    </location>
</feature>
<dbReference type="InterPro" id="IPR036388">
    <property type="entry name" value="WH-like_DNA-bd_sf"/>
</dbReference>
<dbReference type="InterPro" id="IPR013325">
    <property type="entry name" value="RNA_pol_sigma_r2"/>
</dbReference>
<dbReference type="OrthoDB" id="7041663at2"/>
<proteinExistence type="inferred from homology"/>
<dbReference type="Pfam" id="PF04542">
    <property type="entry name" value="Sigma70_r2"/>
    <property type="match status" value="1"/>
</dbReference>
<dbReference type="Gene3D" id="1.10.1740.10">
    <property type="match status" value="1"/>
</dbReference>
<evidence type="ECO:0000256" key="5">
    <source>
        <dbReference type="ARBA" id="ARBA00023163"/>
    </source>
</evidence>
<evidence type="ECO:0000313" key="9">
    <source>
        <dbReference type="Proteomes" id="UP000292085"/>
    </source>
</evidence>
<evidence type="ECO:0000313" key="8">
    <source>
        <dbReference type="EMBL" id="RZF65240.1"/>
    </source>
</evidence>
<dbReference type="PANTHER" id="PTHR43133">
    <property type="entry name" value="RNA POLYMERASE ECF-TYPE SIGMA FACTO"/>
    <property type="match status" value="1"/>
</dbReference>
<evidence type="ECO:0000256" key="4">
    <source>
        <dbReference type="ARBA" id="ARBA00023125"/>
    </source>
</evidence>
<dbReference type="GO" id="GO:0006352">
    <property type="term" value="P:DNA-templated transcription initiation"/>
    <property type="evidence" value="ECO:0007669"/>
    <property type="project" value="InterPro"/>
</dbReference>
<dbReference type="InterPro" id="IPR014284">
    <property type="entry name" value="RNA_pol_sigma-70_dom"/>
</dbReference>
<dbReference type="GO" id="GO:0016987">
    <property type="term" value="F:sigma factor activity"/>
    <property type="evidence" value="ECO:0007669"/>
    <property type="project" value="UniProtKB-KW"/>
</dbReference>
<dbReference type="GO" id="GO:0003677">
    <property type="term" value="F:DNA binding"/>
    <property type="evidence" value="ECO:0007669"/>
    <property type="project" value="UniProtKB-KW"/>
</dbReference>
<keyword evidence="9" id="KW-1185">Reference proteome</keyword>
<dbReference type="Pfam" id="PF08281">
    <property type="entry name" value="Sigma70_r4_2"/>
    <property type="match status" value="1"/>
</dbReference>
<dbReference type="InterPro" id="IPR013324">
    <property type="entry name" value="RNA_pol_sigma_r3/r4-like"/>
</dbReference>
<feature type="domain" description="RNA polymerase sigma-70 region 2" evidence="6">
    <location>
        <begin position="15"/>
        <end position="81"/>
    </location>
</feature>
<evidence type="ECO:0000256" key="2">
    <source>
        <dbReference type="ARBA" id="ARBA00023015"/>
    </source>
</evidence>
<dbReference type="AlphaFoldDB" id="A0A4Q6XXS9"/>
<dbReference type="InterPro" id="IPR007627">
    <property type="entry name" value="RNA_pol_sigma70_r2"/>
</dbReference>
<dbReference type="Proteomes" id="UP000292085">
    <property type="component" value="Unassembled WGS sequence"/>
</dbReference>
<dbReference type="PANTHER" id="PTHR43133:SF58">
    <property type="entry name" value="ECF RNA POLYMERASE SIGMA FACTOR SIGD"/>
    <property type="match status" value="1"/>
</dbReference>
<comment type="caution">
    <text evidence="8">The sequence shown here is derived from an EMBL/GenBank/DDBJ whole genome shotgun (WGS) entry which is preliminary data.</text>
</comment>
<dbReference type="SUPFAM" id="SSF88659">
    <property type="entry name" value="Sigma3 and sigma4 domains of RNA polymerase sigma factors"/>
    <property type="match status" value="1"/>
</dbReference>
<dbReference type="InterPro" id="IPR039425">
    <property type="entry name" value="RNA_pol_sigma-70-like"/>
</dbReference>
<keyword evidence="2" id="KW-0805">Transcription regulation</keyword>
<evidence type="ECO:0000256" key="3">
    <source>
        <dbReference type="ARBA" id="ARBA00023082"/>
    </source>
</evidence>
<dbReference type="SUPFAM" id="SSF88946">
    <property type="entry name" value="Sigma2 domain of RNA polymerase sigma factors"/>
    <property type="match status" value="1"/>
</dbReference>
<name>A0A4Q6XXS9_9SPHN</name>
<protein>
    <submittedName>
        <fullName evidence="8">Sigma-70 family RNA polymerase sigma factor</fullName>
    </submittedName>
</protein>
<evidence type="ECO:0000256" key="1">
    <source>
        <dbReference type="ARBA" id="ARBA00010641"/>
    </source>
</evidence>
<organism evidence="8 9">
    <name type="scientific">Sphingomonas populi</name>
    <dbReference type="NCBI Taxonomy" id="2484750"/>
    <lineage>
        <taxon>Bacteria</taxon>
        <taxon>Pseudomonadati</taxon>
        <taxon>Pseudomonadota</taxon>
        <taxon>Alphaproteobacteria</taxon>
        <taxon>Sphingomonadales</taxon>
        <taxon>Sphingomonadaceae</taxon>
        <taxon>Sphingomonas</taxon>
    </lineage>
</organism>